<gene>
    <name evidence="4" type="ORF">FIBSPDRAFT_1010554</name>
</gene>
<evidence type="ECO:0000256" key="2">
    <source>
        <dbReference type="SAM" id="MobiDB-lite"/>
    </source>
</evidence>
<accession>A0A167UWF2</accession>
<feature type="compositionally biased region" description="Polar residues" evidence="2">
    <location>
        <begin position="218"/>
        <end position="231"/>
    </location>
</feature>
<reference evidence="4 5" key="1">
    <citation type="journal article" date="2016" name="Mol. Biol. Evol.">
        <title>Comparative Genomics of Early-Diverging Mushroom-Forming Fungi Provides Insights into the Origins of Lignocellulose Decay Capabilities.</title>
        <authorList>
            <person name="Nagy L.G."/>
            <person name="Riley R."/>
            <person name="Tritt A."/>
            <person name="Adam C."/>
            <person name="Daum C."/>
            <person name="Floudas D."/>
            <person name="Sun H."/>
            <person name="Yadav J.S."/>
            <person name="Pangilinan J."/>
            <person name="Larsson K.H."/>
            <person name="Matsuura K."/>
            <person name="Barry K."/>
            <person name="Labutti K."/>
            <person name="Kuo R."/>
            <person name="Ohm R.A."/>
            <person name="Bhattacharya S.S."/>
            <person name="Shirouzu T."/>
            <person name="Yoshinaga Y."/>
            <person name="Martin F.M."/>
            <person name="Grigoriev I.V."/>
            <person name="Hibbett D.S."/>
        </authorList>
    </citation>
    <scope>NUCLEOTIDE SEQUENCE [LARGE SCALE GENOMIC DNA]</scope>
    <source>
        <strain evidence="4 5">CBS 109695</strain>
    </source>
</reference>
<keyword evidence="5" id="KW-1185">Reference proteome</keyword>
<proteinExistence type="inferred from homology"/>
<organism evidence="4 5">
    <name type="scientific">Athelia psychrophila</name>
    <dbReference type="NCBI Taxonomy" id="1759441"/>
    <lineage>
        <taxon>Eukaryota</taxon>
        <taxon>Fungi</taxon>
        <taxon>Dikarya</taxon>
        <taxon>Basidiomycota</taxon>
        <taxon>Agaricomycotina</taxon>
        <taxon>Agaricomycetes</taxon>
        <taxon>Agaricomycetidae</taxon>
        <taxon>Atheliales</taxon>
        <taxon>Atheliaceae</taxon>
        <taxon>Athelia</taxon>
    </lineage>
</organism>
<dbReference type="OrthoDB" id="10259133at2759"/>
<feature type="region of interest" description="Disordered" evidence="2">
    <location>
        <begin position="152"/>
        <end position="177"/>
    </location>
</feature>
<feature type="region of interest" description="Disordered" evidence="2">
    <location>
        <begin position="214"/>
        <end position="236"/>
    </location>
</feature>
<evidence type="ECO:0000313" key="4">
    <source>
        <dbReference type="EMBL" id="KZP04376.1"/>
    </source>
</evidence>
<evidence type="ECO:0000259" key="3">
    <source>
        <dbReference type="Pfam" id="PF20231"/>
    </source>
</evidence>
<sequence>MAGVVSKLIGYILADYNPSLDEENESWTAHNRHKRELPERARASLEGNVGMITLGNALELVRDRLETFQQHLRHCRSTEGAIATAVGSVKLLTFERYRVCELCAEMLHRSNMAIMNRGAEFENLYDADGRSQGGLQGLEQLAKVIAIASGEEQNRDKMGEDNDEIEPAMEPPVSNASRNSHLLISSDEDTNLETMRWKRSRCTMIPRFPQISHLLPSQPAQGSNQSPPSSDSDAEVSRGLPTWLALVRLNPTAYSAAAYWADLERLLKAHSQGSQVQDPSSGERRRTQIDPTAAEVLDCWRVKFGVSGLDQRFKEHPAHFEDLLGDACALCQLHISGSLVENAVLPNPLRPAQFPGGKKCMLHYDFQCANLMEISDVRWTSWRAHAVQSGSGKGSNELLELACGFQREYSSALQELIKNNWLCSLSGVEGNIRDFLRVKDAMKSIIRLAEAGGAHHRTLKEAAMNQLADREGRTWGYAAQDDFEAGFTMITLGGNIGDFVARMLTALIAIHGEDEDKDDTGDLGDGAPLPTMLVNGVLISGDELGMLELEGDSEIHREMEDLMGSRLFGSGGNREGGNGTG</sequence>
<dbReference type="GO" id="GO:0019903">
    <property type="term" value="F:protein phosphatase binding"/>
    <property type="evidence" value="ECO:0007669"/>
    <property type="project" value="InterPro"/>
</dbReference>
<name>A0A167UWF2_9AGAM</name>
<evidence type="ECO:0000313" key="5">
    <source>
        <dbReference type="Proteomes" id="UP000076532"/>
    </source>
</evidence>
<dbReference type="EMBL" id="KV417929">
    <property type="protein sequence ID" value="KZP04376.1"/>
    <property type="molecule type" value="Genomic_DNA"/>
</dbReference>
<dbReference type="Proteomes" id="UP000076532">
    <property type="component" value="Unassembled WGS sequence"/>
</dbReference>
<comment type="similarity">
    <text evidence="1">Belongs to the SAPS family.</text>
</comment>
<dbReference type="InterPro" id="IPR007587">
    <property type="entry name" value="SAPS"/>
</dbReference>
<dbReference type="STRING" id="436010.A0A167UWF2"/>
<dbReference type="AlphaFoldDB" id="A0A167UWF2"/>
<feature type="domain" description="DUF6589" evidence="3">
    <location>
        <begin position="381"/>
        <end position="431"/>
    </location>
</feature>
<evidence type="ECO:0000256" key="1">
    <source>
        <dbReference type="ARBA" id="ARBA00006180"/>
    </source>
</evidence>
<dbReference type="Pfam" id="PF20231">
    <property type="entry name" value="DUF6589"/>
    <property type="match status" value="1"/>
</dbReference>
<protein>
    <recommendedName>
        <fullName evidence="3">DUF6589 domain-containing protein</fullName>
    </recommendedName>
</protein>
<dbReference type="Pfam" id="PF04499">
    <property type="entry name" value="SAPS"/>
    <property type="match status" value="1"/>
</dbReference>
<dbReference type="InterPro" id="IPR046496">
    <property type="entry name" value="DUF6589"/>
</dbReference>